<keyword evidence="10" id="KW-1185">Reference proteome</keyword>
<gene>
    <name evidence="9" type="primary">g1222</name>
    <name evidence="9" type="ORF">VP750_LOCUS1056</name>
</gene>
<dbReference type="Pfam" id="PF03946">
    <property type="entry name" value="Ribosomal_L11_N"/>
    <property type="match status" value="1"/>
</dbReference>
<dbReference type="EMBL" id="CAXHTA020000002">
    <property type="protein sequence ID" value="CAL5219397.1"/>
    <property type="molecule type" value="Genomic_DNA"/>
</dbReference>
<keyword evidence="3" id="KW-0694">RNA-binding</keyword>
<evidence type="ECO:0000256" key="4">
    <source>
        <dbReference type="ARBA" id="ARBA00022980"/>
    </source>
</evidence>
<dbReference type="PANTHER" id="PTHR11661">
    <property type="entry name" value="60S RIBOSOMAL PROTEIN L12"/>
    <property type="match status" value="1"/>
</dbReference>
<dbReference type="PROSITE" id="PS00359">
    <property type="entry name" value="RIBOSOMAL_L11"/>
    <property type="match status" value="1"/>
</dbReference>
<dbReference type="InterPro" id="IPR006519">
    <property type="entry name" value="Ribosomal_uL11_bac-typ"/>
</dbReference>
<dbReference type="CDD" id="cd00349">
    <property type="entry name" value="Ribosomal_L11"/>
    <property type="match status" value="1"/>
</dbReference>
<dbReference type="Gene3D" id="3.30.1550.10">
    <property type="entry name" value="Ribosomal protein L11/L12, N-terminal domain"/>
    <property type="match status" value="1"/>
</dbReference>
<dbReference type="SUPFAM" id="SSF46906">
    <property type="entry name" value="Ribosomal protein L11, C-terminal domain"/>
    <property type="match status" value="1"/>
</dbReference>
<keyword evidence="4 6" id="KW-0689">Ribosomal protein</keyword>
<dbReference type="PANTHER" id="PTHR11661:SF1">
    <property type="entry name" value="LARGE RIBOSOMAL SUBUNIT PROTEIN UL11M"/>
    <property type="match status" value="1"/>
</dbReference>
<name>A0ABP1FMX8_9CHLO</name>
<dbReference type="Proteomes" id="UP001497392">
    <property type="component" value="Unassembled WGS sequence"/>
</dbReference>
<dbReference type="NCBIfam" id="TIGR01632">
    <property type="entry name" value="L11_bact"/>
    <property type="match status" value="1"/>
</dbReference>
<dbReference type="InterPro" id="IPR036796">
    <property type="entry name" value="Ribosomal_uL11_N_sf"/>
</dbReference>
<keyword evidence="5 6" id="KW-0687">Ribonucleoprotein</keyword>
<dbReference type="SMART" id="SM00649">
    <property type="entry name" value="RL11"/>
    <property type="match status" value="1"/>
</dbReference>
<proteinExistence type="inferred from homology"/>
<evidence type="ECO:0000256" key="1">
    <source>
        <dbReference type="ARBA" id="ARBA00010537"/>
    </source>
</evidence>
<evidence type="ECO:0000256" key="3">
    <source>
        <dbReference type="ARBA" id="ARBA00022884"/>
    </source>
</evidence>
<sequence length="152" mass="16006">MSKKAKAVTATIKLVINAGQAKPAPPVGPALGQAGLNIMNFCKDFNAKTADIKAEAPVPVVITAYSDKTFTYVTKTPPTTYFLKKAAGLESGSQRPGHQSVATISAKHVYEIAKVKQQDSKDVPLESMCRNIVGTCRSMGIKVVGSLEAPAS</sequence>
<accession>A0ABP1FMX8</accession>
<evidence type="ECO:0000313" key="9">
    <source>
        <dbReference type="EMBL" id="CAL5219397.1"/>
    </source>
</evidence>
<dbReference type="Pfam" id="PF00298">
    <property type="entry name" value="Ribosomal_L11"/>
    <property type="match status" value="1"/>
</dbReference>
<dbReference type="InterPro" id="IPR020784">
    <property type="entry name" value="Ribosomal_uL11_N"/>
</dbReference>
<evidence type="ECO:0000259" key="8">
    <source>
        <dbReference type="Pfam" id="PF03946"/>
    </source>
</evidence>
<dbReference type="Gene3D" id="1.10.10.250">
    <property type="entry name" value="Ribosomal protein L11, C-terminal domain"/>
    <property type="match status" value="1"/>
</dbReference>
<feature type="domain" description="Large ribosomal subunit protein uL11 N-terminal" evidence="8">
    <location>
        <begin position="12"/>
        <end position="70"/>
    </location>
</feature>
<dbReference type="HAMAP" id="MF_00736">
    <property type="entry name" value="Ribosomal_uL11"/>
    <property type="match status" value="1"/>
</dbReference>
<evidence type="ECO:0000256" key="6">
    <source>
        <dbReference type="RuleBase" id="RU003978"/>
    </source>
</evidence>
<reference evidence="9 10" key="1">
    <citation type="submission" date="2024-06" db="EMBL/GenBank/DDBJ databases">
        <authorList>
            <person name="Kraege A."/>
            <person name="Thomma B."/>
        </authorList>
    </citation>
    <scope>NUCLEOTIDE SEQUENCE [LARGE SCALE GENOMIC DNA]</scope>
</reference>
<keyword evidence="2" id="KW-0699">rRNA-binding</keyword>
<dbReference type="InterPro" id="IPR000911">
    <property type="entry name" value="Ribosomal_uL11"/>
</dbReference>
<comment type="caution">
    <text evidence="9">The sequence shown here is derived from an EMBL/GenBank/DDBJ whole genome shotgun (WGS) entry which is preliminary data.</text>
</comment>
<evidence type="ECO:0000256" key="2">
    <source>
        <dbReference type="ARBA" id="ARBA00022730"/>
    </source>
</evidence>
<organism evidence="9 10">
    <name type="scientific">Coccomyxa viridis</name>
    <dbReference type="NCBI Taxonomy" id="1274662"/>
    <lineage>
        <taxon>Eukaryota</taxon>
        <taxon>Viridiplantae</taxon>
        <taxon>Chlorophyta</taxon>
        <taxon>core chlorophytes</taxon>
        <taxon>Trebouxiophyceae</taxon>
        <taxon>Trebouxiophyceae incertae sedis</taxon>
        <taxon>Coccomyxaceae</taxon>
        <taxon>Coccomyxa</taxon>
    </lineage>
</organism>
<evidence type="ECO:0000313" key="10">
    <source>
        <dbReference type="Proteomes" id="UP001497392"/>
    </source>
</evidence>
<protein>
    <submittedName>
        <fullName evidence="9">G1222 protein</fullName>
    </submittedName>
</protein>
<feature type="domain" description="Large ribosomal subunit protein uL11 C-terminal" evidence="7">
    <location>
        <begin position="75"/>
        <end position="143"/>
    </location>
</feature>
<evidence type="ECO:0000259" key="7">
    <source>
        <dbReference type="Pfam" id="PF00298"/>
    </source>
</evidence>
<dbReference type="InterPro" id="IPR036769">
    <property type="entry name" value="Ribosomal_uL11_C_sf"/>
</dbReference>
<dbReference type="InterPro" id="IPR020783">
    <property type="entry name" value="Ribosomal_uL11_C"/>
</dbReference>
<comment type="similarity">
    <text evidence="1 6">Belongs to the universal ribosomal protein uL11 family.</text>
</comment>
<evidence type="ECO:0000256" key="5">
    <source>
        <dbReference type="ARBA" id="ARBA00023274"/>
    </source>
</evidence>
<dbReference type="InterPro" id="IPR020785">
    <property type="entry name" value="Ribosomal_uL11_CS"/>
</dbReference>
<dbReference type="SUPFAM" id="SSF54747">
    <property type="entry name" value="Ribosomal L11/L12e N-terminal domain"/>
    <property type="match status" value="1"/>
</dbReference>